<dbReference type="InterPro" id="IPR036922">
    <property type="entry name" value="Rieske_2Fe-2S_sf"/>
</dbReference>
<dbReference type="Gene3D" id="2.102.10.10">
    <property type="entry name" value="Rieske [2Fe-2S] iron-sulphur domain"/>
    <property type="match status" value="1"/>
</dbReference>
<dbReference type="SUPFAM" id="SSF55961">
    <property type="entry name" value="Bet v1-like"/>
    <property type="match status" value="1"/>
</dbReference>
<keyword evidence="5" id="KW-0408">Iron</keyword>
<keyword evidence="9" id="KW-1185">Reference proteome</keyword>
<dbReference type="PROSITE" id="PS51296">
    <property type="entry name" value="RIESKE"/>
    <property type="match status" value="1"/>
</dbReference>
<dbReference type="InterPro" id="IPR015879">
    <property type="entry name" value="Ring_hydroxy_dOase_asu_C_dom"/>
</dbReference>
<accession>A0ABT3P4P5</accession>
<sequence length="349" mass="40345">MFKHPSIKSYFDAEIAKAETELAFTKGLSYAGHSLMVPEKFSYQVLPYFNDRFVLFNQGDKYDLLSNVCLHRQAKLLEGSGRTRSIVCKLHCWGYDNLGTLKGAPHFENKPEGKLKTETLNAWNGMLFRGRVPDMDLEALGLTSYINFDDYFFAGLETTQYNFNWKTFVEIYLENYHVFSMHPGLRQFVKPNDLEWEFGKDYSVQKVGLGEDLLKATTPHYRHFQDALVERFGDNLPRYGAIWCYIYPNIMIEWYPEVLVVSTIYPNGPRQCTNHVEFYYPNAFHAKVPGYFEAEKKAYMETAIEDEEACLILESGREALYLSGEEEHGPVDSFLEAGVAKFYEFLSSS</sequence>
<dbReference type="PANTHER" id="PTHR43756">
    <property type="entry name" value="CHOLINE MONOOXYGENASE, CHLOROPLASTIC"/>
    <property type="match status" value="1"/>
</dbReference>
<proteinExistence type="predicted"/>
<keyword evidence="2" id="KW-0001">2Fe-2S</keyword>
<evidence type="ECO:0000256" key="2">
    <source>
        <dbReference type="ARBA" id="ARBA00022714"/>
    </source>
</evidence>
<evidence type="ECO:0000256" key="6">
    <source>
        <dbReference type="ARBA" id="ARBA00023014"/>
    </source>
</evidence>
<dbReference type="Proteomes" id="UP001142810">
    <property type="component" value="Unassembled WGS sequence"/>
</dbReference>
<evidence type="ECO:0000256" key="1">
    <source>
        <dbReference type="ARBA" id="ARBA00001962"/>
    </source>
</evidence>
<dbReference type="Pfam" id="PF00848">
    <property type="entry name" value="Ring_hydroxyl_A"/>
    <property type="match status" value="1"/>
</dbReference>
<gene>
    <name evidence="8" type="ORF">OPS25_04365</name>
</gene>
<dbReference type="Pfam" id="PF00355">
    <property type="entry name" value="Rieske"/>
    <property type="match status" value="1"/>
</dbReference>
<evidence type="ECO:0000256" key="5">
    <source>
        <dbReference type="ARBA" id="ARBA00023004"/>
    </source>
</evidence>
<keyword evidence="6" id="KW-0411">Iron-sulfur</keyword>
<evidence type="ECO:0000256" key="3">
    <source>
        <dbReference type="ARBA" id="ARBA00022723"/>
    </source>
</evidence>
<dbReference type="PANTHER" id="PTHR43756:SF5">
    <property type="entry name" value="CHOLINE MONOOXYGENASE, CHLOROPLASTIC"/>
    <property type="match status" value="1"/>
</dbReference>
<comment type="caution">
    <text evidence="8">The sequence shown here is derived from an EMBL/GenBank/DDBJ whole genome shotgun (WGS) entry which is preliminary data.</text>
</comment>
<feature type="domain" description="Rieske" evidence="7">
    <location>
        <begin position="29"/>
        <end position="129"/>
    </location>
</feature>
<keyword evidence="3" id="KW-0479">Metal-binding</keyword>
<keyword evidence="4" id="KW-0560">Oxidoreductase</keyword>
<dbReference type="CDD" id="cd00680">
    <property type="entry name" value="RHO_alpha_C"/>
    <property type="match status" value="1"/>
</dbReference>
<organism evidence="8 9">
    <name type="scientific">Alteromonas aquimaris</name>
    <dbReference type="NCBI Taxonomy" id="2998417"/>
    <lineage>
        <taxon>Bacteria</taxon>
        <taxon>Pseudomonadati</taxon>
        <taxon>Pseudomonadota</taxon>
        <taxon>Gammaproteobacteria</taxon>
        <taxon>Alteromonadales</taxon>
        <taxon>Alteromonadaceae</taxon>
        <taxon>Alteromonas/Salinimonas group</taxon>
        <taxon>Alteromonas</taxon>
    </lineage>
</organism>
<comment type="cofactor">
    <cofactor evidence="1">
        <name>Fe cation</name>
        <dbReference type="ChEBI" id="CHEBI:24875"/>
    </cofactor>
</comment>
<name>A0ABT3P4P5_9ALTE</name>
<dbReference type="Gene3D" id="3.90.380.10">
    <property type="entry name" value="Naphthalene 1,2-dioxygenase Alpha Subunit, Chain A, domain 1"/>
    <property type="match status" value="1"/>
</dbReference>
<dbReference type="RefSeq" id="WP_265616434.1">
    <property type="nucleotide sequence ID" value="NZ_JAPFRD010000005.1"/>
</dbReference>
<reference evidence="8" key="1">
    <citation type="submission" date="2022-11" db="EMBL/GenBank/DDBJ databases">
        <title>Alteromonas sp. nov., isolated from sea water of the Qingdao.</title>
        <authorList>
            <person name="Wang Q."/>
        </authorList>
    </citation>
    <scope>NUCLEOTIDE SEQUENCE</scope>
    <source>
        <strain evidence="8">ASW11-7</strain>
    </source>
</reference>
<protein>
    <submittedName>
        <fullName evidence="8">Rieske 2Fe-2S domain-containing protein</fullName>
    </submittedName>
</protein>
<dbReference type="InterPro" id="IPR001663">
    <property type="entry name" value="Rng_hydr_dOase-A"/>
</dbReference>
<dbReference type="InterPro" id="IPR017941">
    <property type="entry name" value="Rieske_2Fe-2S"/>
</dbReference>
<evidence type="ECO:0000313" key="8">
    <source>
        <dbReference type="EMBL" id="MCW8107737.1"/>
    </source>
</evidence>
<evidence type="ECO:0000259" key="7">
    <source>
        <dbReference type="PROSITE" id="PS51296"/>
    </source>
</evidence>
<dbReference type="SUPFAM" id="SSF50022">
    <property type="entry name" value="ISP domain"/>
    <property type="match status" value="1"/>
</dbReference>
<evidence type="ECO:0000256" key="4">
    <source>
        <dbReference type="ARBA" id="ARBA00023002"/>
    </source>
</evidence>
<evidence type="ECO:0000313" key="9">
    <source>
        <dbReference type="Proteomes" id="UP001142810"/>
    </source>
</evidence>
<dbReference type="EMBL" id="JAPFRD010000005">
    <property type="protein sequence ID" value="MCW8107737.1"/>
    <property type="molecule type" value="Genomic_DNA"/>
</dbReference>